<accession>A0ABY8LJM1</accession>
<protein>
    <submittedName>
        <fullName evidence="1">Abortive infection system antitoxin AbiGi family protein</fullName>
    </submittedName>
</protein>
<evidence type="ECO:0000313" key="2">
    <source>
        <dbReference type="Proteomes" id="UP001179830"/>
    </source>
</evidence>
<evidence type="ECO:0000313" key="1">
    <source>
        <dbReference type="EMBL" id="WGI24638.1"/>
    </source>
</evidence>
<dbReference type="InterPro" id="IPR021223">
    <property type="entry name" value="AbiGi"/>
</dbReference>
<dbReference type="RefSeq" id="WP_280104431.1">
    <property type="nucleotide sequence ID" value="NZ_CP122961.1"/>
</dbReference>
<dbReference type="Proteomes" id="UP001179830">
    <property type="component" value="Chromosome"/>
</dbReference>
<name>A0ABY8LJM1_9GAMM</name>
<keyword evidence="2" id="KW-1185">Reference proteome</keyword>
<gene>
    <name evidence="1" type="ORF">QEN58_15040</name>
</gene>
<dbReference type="Pfam" id="PF10899">
    <property type="entry name" value="AbiGi"/>
    <property type="match status" value="1"/>
</dbReference>
<dbReference type="EMBL" id="CP122961">
    <property type="protein sequence ID" value="WGI24638.1"/>
    <property type="molecule type" value="Genomic_DNA"/>
</dbReference>
<proteinExistence type="predicted"/>
<reference evidence="1" key="1">
    <citation type="submission" date="2023-04" db="EMBL/GenBank/DDBJ databases">
        <title>Complete genome sequence of Halomonas alkaliantarctica MSP3 isolated from marine sediment, Jeju Island.</title>
        <authorList>
            <person name="Park S.-J."/>
        </authorList>
    </citation>
    <scope>NUCLEOTIDE SEQUENCE</scope>
    <source>
        <strain evidence="1">MSP3</strain>
    </source>
</reference>
<organism evidence="1 2">
    <name type="scientific">Halomonas alkaliantarctica</name>
    <dbReference type="NCBI Taxonomy" id="232346"/>
    <lineage>
        <taxon>Bacteria</taxon>
        <taxon>Pseudomonadati</taxon>
        <taxon>Pseudomonadota</taxon>
        <taxon>Gammaproteobacteria</taxon>
        <taxon>Oceanospirillales</taxon>
        <taxon>Halomonadaceae</taxon>
        <taxon>Halomonas</taxon>
    </lineage>
</organism>
<sequence length="251" mass="29036">MNNLQPKSHTLFHFTKNLDFLKDILVEGFWPRYCLEDSKWYANSGMNYYIAYPMVCFCDIPLSRVDEHVSFYGNYGIGVTKEWAQINGLSPVIYLRENSSPHQALKKLFSKNNEIAFYNNSNTDINTLLANIKPTEGVMRIGSELVNKEFYQENEWRYSVTGNHSASNIRPWISETEFVDESSLNAENARTKEQASLKILPSDIKYLFVNTDSDIPLLVNFIQNEMDKYPSKDIKILLSRITSLETISRDL</sequence>